<dbReference type="CDD" id="cd15831">
    <property type="entry name" value="BTAD"/>
    <property type="match status" value="1"/>
</dbReference>
<dbReference type="Pfam" id="PF00931">
    <property type="entry name" value="NB-ARC"/>
    <property type="match status" value="1"/>
</dbReference>
<keyword evidence="2" id="KW-0805">Transcription regulation</keyword>
<dbReference type="SMART" id="SM01043">
    <property type="entry name" value="BTAD"/>
    <property type="match status" value="1"/>
</dbReference>
<evidence type="ECO:0000259" key="6">
    <source>
        <dbReference type="PROSITE" id="PS51755"/>
    </source>
</evidence>
<dbReference type="Gene3D" id="3.40.50.300">
    <property type="entry name" value="P-loop containing nucleotide triphosphate hydrolases"/>
    <property type="match status" value="1"/>
</dbReference>
<dbReference type="InterPro" id="IPR011990">
    <property type="entry name" value="TPR-like_helical_dom_sf"/>
</dbReference>
<keyword evidence="3 5" id="KW-0238">DNA-binding</keyword>
<comment type="caution">
    <text evidence="7">The sequence shown here is derived from an EMBL/GenBank/DDBJ whole genome shotgun (WGS) entry which is preliminary data.</text>
</comment>
<dbReference type="Proteomes" id="UP001521150">
    <property type="component" value="Unassembled WGS sequence"/>
</dbReference>
<evidence type="ECO:0000256" key="4">
    <source>
        <dbReference type="ARBA" id="ARBA00023163"/>
    </source>
</evidence>
<keyword evidence="4" id="KW-0804">Transcription</keyword>
<evidence type="ECO:0000313" key="8">
    <source>
        <dbReference type="Proteomes" id="UP001521150"/>
    </source>
</evidence>
<dbReference type="SUPFAM" id="SSF52540">
    <property type="entry name" value="P-loop containing nucleoside triphosphate hydrolases"/>
    <property type="match status" value="1"/>
</dbReference>
<dbReference type="SMART" id="SM00862">
    <property type="entry name" value="Trans_reg_C"/>
    <property type="match status" value="1"/>
</dbReference>
<dbReference type="InterPro" id="IPR051677">
    <property type="entry name" value="AfsR-DnrI-RedD_regulator"/>
</dbReference>
<dbReference type="PROSITE" id="PS51755">
    <property type="entry name" value="OMPR_PHOB"/>
    <property type="match status" value="1"/>
</dbReference>
<comment type="similarity">
    <text evidence="1">Belongs to the AfsR/DnrI/RedD regulatory family.</text>
</comment>
<evidence type="ECO:0000256" key="2">
    <source>
        <dbReference type="ARBA" id="ARBA00023015"/>
    </source>
</evidence>
<dbReference type="Pfam" id="PF00486">
    <property type="entry name" value="Trans_reg_C"/>
    <property type="match status" value="1"/>
</dbReference>
<evidence type="ECO:0000256" key="3">
    <source>
        <dbReference type="ARBA" id="ARBA00023125"/>
    </source>
</evidence>
<evidence type="ECO:0000313" key="7">
    <source>
        <dbReference type="EMBL" id="MCE7002288.1"/>
    </source>
</evidence>
<gene>
    <name evidence="7" type="ORF">LWC34_05510</name>
</gene>
<dbReference type="PANTHER" id="PTHR35807:SF1">
    <property type="entry name" value="TRANSCRIPTIONAL REGULATOR REDD"/>
    <property type="match status" value="1"/>
</dbReference>
<dbReference type="InterPro" id="IPR001867">
    <property type="entry name" value="OmpR/PhoB-type_DNA-bd"/>
</dbReference>
<name>A0ABS8Z2Y6_9PSEU</name>
<proteinExistence type="inferred from homology"/>
<dbReference type="Gene3D" id="1.10.10.10">
    <property type="entry name" value="Winged helix-like DNA-binding domain superfamily/Winged helix DNA-binding domain"/>
    <property type="match status" value="1"/>
</dbReference>
<dbReference type="InterPro" id="IPR027417">
    <property type="entry name" value="P-loop_NTPase"/>
</dbReference>
<dbReference type="RefSeq" id="WP_233723313.1">
    <property type="nucleotide sequence ID" value="NZ_JAJVCN010000001.1"/>
</dbReference>
<reference evidence="7 8" key="1">
    <citation type="submission" date="2021-12" db="EMBL/GenBank/DDBJ databases">
        <title>Genome sequence of Kibdelosporangium philippinense ATCC 49844.</title>
        <authorList>
            <person name="Fedorov E.A."/>
            <person name="Omeragic M."/>
            <person name="Shalygina K.F."/>
            <person name="Maclea K.S."/>
        </authorList>
    </citation>
    <scope>NUCLEOTIDE SEQUENCE [LARGE SCALE GENOMIC DNA]</scope>
    <source>
        <strain evidence="7 8">ATCC 49844</strain>
    </source>
</reference>
<evidence type="ECO:0000256" key="5">
    <source>
        <dbReference type="PROSITE-ProRule" id="PRU01091"/>
    </source>
</evidence>
<dbReference type="SUPFAM" id="SSF46894">
    <property type="entry name" value="C-terminal effector domain of the bipartite response regulators"/>
    <property type="match status" value="1"/>
</dbReference>
<dbReference type="InterPro" id="IPR002182">
    <property type="entry name" value="NB-ARC"/>
</dbReference>
<dbReference type="Gene3D" id="1.25.40.10">
    <property type="entry name" value="Tetratricopeptide repeat domain"/>
    <property type="match status" value="1"/>
</dbReference>
<dbReference type="InterPro" id="IPR036388">
    <property type="entry name" value="WH-like_DNA-bd_sf"/>
</dbReference>
<protein>
    <submittedName>
        <fullName evidence="7">Transcriptional regulator</fullName>
    </submittedName>
</protein>
<organism evidence="7 8">
    <name type="scientific">Kibdelosporangium philippinense</name>
    <dbReference type="NCBI Taxonomy" id="211113"/>
    <lineage>
        <taxon>Bacteria</taxon>
        <taxon>Bacillati</taxon>
        <taxon>Actinomycetota</taxon>
        <taxon>Actinomycetes</taxon>
        <taxon>Pseudonocardiales</taxon>
        <taxon>Pseudonocardiaceae</taxon>
        <taxon>Kibdelosporangium</taxon>
    </lineage>
</organism>
<sequence length="640" mass="70699">MEFRVLGPMGIYGSELGVNVAPTAPKPRQVISLLMLRRNALVRVDELIDELWAGGPPTSAMTTLQTYIYKVRKILQRQNANEILETRPGGYSLRVEDSAIDLFHFEQEARTGQDLLEAGDPTQASRTLRGALERWRGQALADVERGPLLESYVTRMEELRVRTLELRINADLQRGRHHELVSELRSLVLTQPLHEHLNASLMIALRRSCRRHEALEVYRTLRTNMIDELGLEPGRELQQLHQALLADDEQLGPLDPVLEASPLTTLTAAGQEKPVTEVPRPRRRVHLSNPPEAEGDLTWRPEVLDQIRADLPSDGGGPTVVVIHGGPGLGKTTLAMHEARRLQSRYAGRQIYATLHGSRSKARSAADVLPDLLLGIGVPAADILAAGPDQAALYQSITADLEILVVLDDVADADQVRALLPAGPRGAALITSRYRLPELDGARHVWLRPLTPSEGADMLGHIVGWPRLGHDRTKVEGLVELIDGLPQAVQCLAYRLMLQPALQIDELAEQLQVSPFEVLRIGDLDVRASLERGYRRLDRLSQGVYRLLSLLPSRGFTARAVGDLLGWDSGAAHRILSDLAASHLLLECRTSTDIEDATYRFTRLALNYAREQLSCTLIDASGFNSLEWEPVGAAAWTGAD</sequence>
<dbReference type="SUPFAM" id="SSF48452">
    <property type="entry name" value="TPR-like"/>
    <property type="match status" value="1"/>
</dbReference>
<evidence type="ECO:0000256" key="1">
    <source>
        <dbReference type="ARBA" id="ARBA00005820"/>
    </source>
</evidence>
<dbReference type="InterPro" id="IPR005158">
    <property type="entry name" value="BTAD"/>
</dbReference>
<dbReference type="PRINTS" id="PR00364">
    <property type="entry name" value="DISEASERSIST"/>
</dbReference>
<dbReference type="EMBL" id="JAJVCN010000001">
    <property type="protein sequence ID" value="MCE7002288.1"/>
    <property type="molecule type" value="Genomic_DNA"/>
</dbReference>
<dbReference type="InterPro" id="IPR016032">
    <property type="entry name" value="Sig_transdc_resp-reg_C-effctor"/>
</dbReference>
<feature type="domain" description="OmpR/PhoB-type" evidence="6">
    <location>
        <begin position="1"/>
        <end position="95"/>
    </location>
</feature>
<dbReference type="PANTHER" id="PTHR35807">
    <property type="entry name" value="TRANSCRIPTIONAL REGULATOR REDD-RELATED"/>
    <property type="match status" value="1"/>
</dbReference>
<dbReference type="Pfam" id="PF03704">
    <property type="entry name" value="BTAD"/>
    <property type="match status" value="1"/>
</dbReference>
<accession>A0ABS8Z2Y6</accession>
<feature type="DNA-binding region" description="OmpR/PhoB-type" evidence="5">
    <location>
        <begin position="1"/>
        <end position="95"/>
    </location>
</feature>
<keyword evidence="8" id="KW-1185">Reference proteome</keyword>